<protein>
    <submittedName>
        <fullName evidence="1">2'-5' RNA ligase family protein</fullName>
    </submittedName>
</protein>
<dbReference type="EMBL" id="CP068393">
    <property type="protein sequence ID" value="QUC68395.1"/>
    <property type="molecule type" value="Genomic_DNA"/>
</dbReference>
<gene>
    <name evidence="1" type="ORF">JYE49_06810</name>
</gene>
<keyword evidence="1" id="KW-0436">Ligase</keyword>
<evidence type="ECO:0000313" key="2">
    <source>
        <dbReference type="Proteomes" id="UP000682782"/>
    </source>
</evidence>
<organism evidence="1 2">
    <name type="scientific">Aristaeella hokkaidonensis</name>
    <dbReference type="NCBI Taxonomy" id="3046382"/>
    <lineage>
        <taxon>Bacteria</taxon>
        <taxon>Bacillati</taxon>
        <taxon>Bacillota</taxon>
        <taxon>Clostridia</taxon>
        <taxon>Eubacteriales</taxon>
        <taxon>Aristaeellaceae</taxon>
        <taxon>Aristaeella</taxon>
    </lineage>
</organism>
<sequence length="168" mass="19277">MLCVIAKLSPDVNDKLSRLRETAMPQVRFSSPLYAHITLATYLPEDTEVFITACRKMLRDAHSFSVRYEKLEVLSETSILVAVPASSEPLSSLHNRIEMAFGEHLDRWTRGETWYPHTTLLCDPAADLNTLCNEIRKHFAPFEAHIEQIEFSRVEENGYNIVETVRLL</sequence>
<name>A0AC61MYX9_9FIRM</name>
<reference evidence="1" key="1">
    <citation type="submission" date="2021-01" db="EMBL/GenBank/DDBJ databases">
        <title>Complete genome sequence of Clostridiales bacterium R-7.</title>
        <authorList>
            <person name="Mahoney-Kurpe S.C."/>
            <person name="Palevich N."/>
            <person name="Koike S."/>
            <person name="Moon C.D."/>
            <person name="Attwood G.T."/>
        </authorList>
    </citation>
    <scope>NUCLEOTIDE SEQUENCE</scope>
    <source>
        <strain evidence="1">R-7</strain>
    </source>
</reference>
<dbReference type="Proteomes" id="UP000682782">
    <property type="component" value="Chromosome"/>
</dbReference>
<keyword evidence="2" id="KW-1185">Reference proteome</keyword>
<proteinExistence type="predicted"/>
<accession>A0AC61MYX9</accession>
<evidence type="ECO:0000313" key="1">
    <source>
        <dbReference type="EMBL" id="QUC68395.1"/>
    </source>
</evidence>